<evidence type="ECO:0000313" key="2">
    <source>
        <dbReference type="EMBL" id="APW64067.1"/>
    </source>
</evidence>
<dbReference type="RefSeq" id="WP_076350349.1">
    <property type="nucleotide sequence ID" value="NZ_CP019082.1"/>
</dbReference>
<evidence type="ECO:0000256" key="1">
    <source>
        <dbReference type="SAM" id="MobiDB-lite"/>
    </source>
</evidence>
<feature type="compositionally biased region" description="Low complexity" evidence="1">
    <location>
        <begin position="174"/>
        <end position="194"/>
    </location>
</feature>
<protein>
    <submittedName>
        <fullName evidence="2">Uncharacterized protein</fullName>
    </submittedName>
</protein>
<feature type="compositionally biased region" description="Low complexity" evidence="1">
    <location>
        <begin position="142"/>
        <end position="164"/>
    </location>
</feature>
<evidence type="ECO:0000313" key="3">
    <source>
        <dbReference type="Proteomes" id="UP000186309"/>
    </source>
</evidence>
<feature type="region of interest" description="Disordered" evidence="1">
    <location>
        <begin position="241"/>
        <end position="261"/>
    </location>
</feature>
<feature type="compositionally biased region" description="Low complexity" evidence="1">
    <location>
        <begin position="108"/>
        <end position="117"/>
    </location>
</feature>
<organism evidence="2 3">
    <name type="scientific">Paludisphaera borealis</name>
    <dbReference type="NCBI Taxonomy" id="1387353"/>
    <lineage>
        <taxon>Bacteria</taxon>
        <taxon>Pseudomonadati</taxon>
        <taxon>Planctomycetota</taxon>
        <taxon>Planctomycetia</taxon>
        <taxon>Isosphaerales</taxon>
        <taxon>Isosphaeraceae</taxon>
        <taxon>Paludisphaera</taxon>
    </lineage>
</organism>
<keyword evidence="3" id="KW-1185">Reference proteome</keyword>
<accession>A0A1U7CYP0</accession>
<name>A0A1U7CYP0_9BACT</name>
<gene>
    <name evidence="2" type="ORF">BSF38_05657</name>
</gene>
<proteinExistence type="predicted"/>
<reference evidence="3" key="1">
    <citation type="submission" date="2016-12" db="EMBL/GenBank/DDBJ databases">
        <title>Comparative genomics of four Isosphaeraceae planctomycetes: a common pool of plasmids and glycoside hydrolase genes.</title>
        <authorList>
            <person name="Ivanova A."/>
        </authorList>
    </citation>
    <scope>NUCLEOTIDE SEQUENCE [LARGE SCALE GENOMIC DNA]</scope>
    <source>
        <strain evidence="3">PX4</strain>
    </source>
</reference>
<dbReference type="Proteomes" id="UP000186309">
    <property type="component" value="Chromosome"/>
</dbReference>
<feature type="region of interest" description="Disordered" evidence="1">
    <location>
        <begin position="76"/>
        <end position="229"/>
    </location>
</feature>
<dbReference type="KEGG" id="pbor:BSF38_05657"/>
<dbReference type="AlphaFoldDB" id="A0A1U7CYP0"/>
<dbReference type="EMBL" id="CP019082">
    <property type="protein sequence ID" value="APW64067.1"/>
    <property type="molecule type" value="Genomic_DNA"/>
</dbReference>
<sequence>MLTNSMRRFSGRALAVFATVVILSDWTMAQQTGLFPLAPIRRTRPRCDQQDPVYKLYKDQYFGYHPTLWRKFPSGWGAPSPEAPDKEKSFKEIPLTPPEGLGEDQGDQGDQGQDMQGEPGGARAPLPNPPSEDNRSPFEMDGPAAAPNGARPRNPNGANPPAGAEPSPFDKPGPRAGAPSAPRSSAPDLSAPAPTRTSRRGRPAEIDPADAGSPILAATDASASIDDRDAGLQDVSGAIDAPVASPAIADPSRQPAAKRSRIGTLMSGLGWNVRR</sequence>
<dbReference type="OrthoDB" id="292529at2"/>